<proteinExistence type="inferred from homology"/>
<dbReference type="GO" id="GO:0005524">
    <property type="term" value="F:ATP binding"/>
    <property type="evidence" value="ECO:0007669"/>
    <property type="project" value="UniProtKB-KW"/>
</dbReference>
<evidence type="ECO:0000256" key="7">
    <source>
        <dbReference type="ARBA" id="ARBA00022975"/>
    </source>
</evidence>
<evidence type="ECO:0000256" key="9">
    <source>
        <dbReference type="RuleBase" id="RU810713"/>
    </source>
</evidence>
<dbReference type="EC" id="6.3.4.2" evidence="9"/>
<dbReference type="EMBL" id="CAXHTB010000001">
    <property type="protein sequence ID" value="CAL0300228.1"/>
    <property type="molecule type" value="Genomic_DNA"/>
</dbReference>
<dbReference type="Proteomes" id="UP001497480">
    <property type="component" value="Unassembled WGS sequence"/>
</dbReference>
<evidence type="ECO:0000256" key="1">
    <source>
        <dbReference type="ARBA" id="ARBA00005171"/>
    </source>
</evidence>
<dbReference type="GO" id="GO:0003883">
    <property type="term" value="F:CTP synthase activity"/>
    <property type="evidence" value="ECO:0007669"/>
    <property type="project" value="UniProtKB-UniRule"/>
</dbReference>
<feature type="domain" description="Glutamine amidotransferase" evidence="10">
    <location>
        <begin position="309"/>
        <end position="543"/>
    </location>
</feature>
<keyword evidence="13" id="KW-1185">Reference proteome</keyword>
<dbReference type="InterPro" id="IPR017456">
    <property type="entry name" value="CTP_synthase_N"/>
</dbReference>
<keyword evidence="4 9" id="KW-0547">Nucleotide-binding</keyword>
<comment type="catalytic activity">
    <reaction evidence="8 9">
        <text>UTP + L-glutamine + ATP + H2O = CTP + L-glutamate + ADP + phosphate + 2 H(+)</text>
        <dbReference type="Rhea" id="RHEA:26426"/>
        <dbReference type="ChEBI" id="CHEBI:15377"/>
        <dbReference type="ChEBI" id="CHEBI:15378"/>
        <dbReference type="ChEBI" id="CHEBI:29985"/>
        <dbReference type="ChEBI" id="CHEBI:30616"/>
        <dbReference type="ChEBI" id="CHEBI:37563"/>
        <dbReference type="ChEBI" id="CHEBI:43474"/>
        <dbReference type="ChEBI" id="CHEBI:46398"/>
        <dbReference type="ChEBI" id="CHEBI:58359"/>
        <dbReference type="ChEBI" id="CHEBI:456216"/>
        <dbReference type="EC" id="6.3.4.2"/>
    </reaction>
</comment>
<evidence type="ECO:0000313" key="12">
    <source>
        <dbReference type="EMBL" id="CAL0300228.1"/>
    </source>
</evidence>
<evidence type="ECO:0000256" key="6">
    <source>
        <dbReference type="ARBA" id="ARBA00022962"/>
    </source>
</evidence>
<comment type="pathway">
    <text evidence="1 9">Pyrimidine metabolism; CTP biosynthesis via de novo pathway; CTP from UDP: step 2/2.</text>
</comment>
<evidence type="ECO:0000256" key="3">
    <source>
        <dbReference type="ARBA" id="ARBA00022598"/>
    </source>
</evidence>
<dbReference type="PROSITE" id="PS51273">
    <property type="entry name" value="GATASE_TYPE_1"/>
    <property type="match status" value="1"/>
</dbReference>
<keyword evidence="6 9" id="KW-0315">Glutamine amidotransferase</keyword>
<dbReference type="FunFam" id="3.40.50.880:FF:000012">
    <property type="entry name" value="CTP synthase"/>
    <property type="match status" value="1"/>
</dbReference>
<dbReference type="Gene3D" id="3.40.50.880">
    <property type="match status" value="1"/>
</dbReference>
<evidence type="ECO:0000259" key="11">
    <source>
        <dbReference type="Pfam" id="PF06418"/>
    </source>
</evidence>
<comment type="caution">
    <text evidence="12">The sequence shown here is derived from an EMBL/GenBank/DDBJ whole genome shotgun (WGS) entry which is preliminary data.</text>
</comment>
<dbReference type="GO" id="GO:0019856">
    <property type="term" value="P:pyrimidine nucleobase biosynthetic process"/>
    <property type="evidence" value="ECO:0007669"/>
    <property type="project" value="TreeGrafter"/>
</dbReference>
<dbReference type="Pfam" id="PF00117">
    <property type="entry name" value="GATase"/>
    <property type="match status" value="1"/>
</dbReference>
<name>A0AAV1VTD2_LUPLU</name>
<dbReference type="InterPro" id="IPR004468">
    <property type="entry name" value="CTP_synthase"/>
</dbReference>
<evidence type="ECO:0000256" key="5">
    <source>
        <dbReference type="ARBA" id="ARBA00022840"/>
    </source>
</evidence>
<gene>
    <name evidence="12" type="ORF">LLUT_LOCUS1288</name>
</gene>
<dbReference type="NCBIfam" id="NF003792">
    <property type="entry name" value="PRK05380.1"/>
    <property type="match status" value="1"/>
</dbReference>
<dbReference type="HAMAP" id="MF_01227">
    <property type="entry name" value="PyrG"/>
    <property type="match status" value="1"/>
</dbReference>
<dbReference type="SUPFAM" id="SSF52317">
    <property type="entry name" value="Class I glutamine amidotransferase-like"/>
    <property type="match status" value="1"/>
</dbReference>
<dbReference type="PANTHER" id="PTHR11550:SF40">
    <property type="entry name" value="CTP SYNTHASE"/>
    <property type="match status" value="1"/>
</dbReference>
<evidence type="ECO:0000256" key="4">
    <source>
        <dbReference type="ARBA" id="ARBA00022741"/>
    </source>
</evidence>
<dbReference type="GO" id="GO:0044210">
    <property type="term" value="P:'de novo' CTP biosynthetic process"/>
    <property type="evidence" value="ECO:0007669"/>
    <property type="project" value="UniProtKB-UniRule"/>
</dbReference>
<dbReference type="CDD" id="cd03113">
    <property type="entry name" value="CTPS_N"/>
    <property type="match status" value="1"/>
</dbReference>
<keyword evidence="5 9" id="KW-0067">ATP-binding</keyword>
<evidence type="ECO:0000259" key="10">
    <source>
        <dbReference type="Pfam" id="PF00117"/>
    </source>
</evidence>
<dbReference type="InterPro" id="IPR017926">
    <property type="entry name" value="GATASE"/>
</dbReference>
<dbReference type="NCBIfam" id="TIGR00337">
    <property type="entry name" value="PyrG"/>
    <property type="match status" value="1"/>
</dbReference>
<evidence type="ECO:0000313" key="13">
    <source>
        <dbReference type="Proteomes" id="UP001497480"/>
    </source>
</evidence>
<dbReference type="InterPro" id="IPR027417">
    <property type="entry name" value="P-loop_NTPase"/>
</dbReference>
<dbReference type="Pfam" id="PF06418">
    <property type="entry name" value="CTP_synth_N"/>
    <property type="match status" value="1"/>
</dbReference>
<dbReference type="GO" id="GO:0042802">
    <property type="term" value="F:identical protein binding"/>
    <property type="evidence" value="ECO:0007669"/>
    <property type="project" value="TreeGrafter"/>
</dbReference>
<sequence length="561" mass="61256">MKYVLVSGGVVSGLGKGVTASSVGVVLKACGLRVTSIKIDPYLNIDAGTMSPFEHGEVFVLDDGGEVDLDLGNYERFLDVTLTKDNNITTGKIYQSVLEKERRGDYLGKTVQVVPHITDAIKDWIESVAVIPVDGNEGPADVCVIELGGTVGDIESMPFIEALRQLSFSVGPDNFCLIHVSLIPVLGVVGEQKTKPTQHSVRELRALGLTPHLLACRSAEPLLQNTKDKLSQFCHVPINNILNIHDVPNIWHIPLLLQNQNAHHSILQQLNLLNNATPPDLQQWTEMAEAYDNLTESVRIAMVGKYVGLTDSYLSVVKALLHACVACSLRPSIDWIAASDLEDDSAKSAPEAHAAAWETLKSAACVLVPGGFGDRGVKGMMLAAKYARENKVPYLGICLGMQISVIEYARSVLGWERANSVEFDAQTPNPVVIFMPEGSRTHMGSTMRLGSRRTFLKAPDSITSKLYGNSEYVDERHRHRYEVNPDLIGTLEEAGLKFVGKDESGKRMEILELPSHPFYVGVQFHPEFKSRPGRPSALFLGLILAATGKLEAHISKHPNGS</sequence>
<dbReference type="Gene3D" id="3.40.50.300">
    <property type="entry name" value="P-loop containing nucleotide triphosphate hydrolases"/>
    <property type="match status" value="1"/>
</dbReference>
<comment type="function">
    <text evidence="9">Catalyzes the ATP-dependent amination of UTP to CTP with either L-glutamine or ammonia as the source of nitrogen.</text>
</comment>
<comment type="similarity">
    <text evidence="2 9">Belongs to the CTP synthase family.</text>
</comment>
<dbReference type="InterPro" id="IPR033828">
    <property type="entry name" value="GATase1_CTP_Synthase"/>
</dbReference>
<accession>A0AAV1VTD2</accession>
<evidence type="ECO:0000256" key="2">
    <source>
        <dbReference type="ARBA" id="ARBA00007533"/>
    </source>
</evidence>
<evidence type="ECO:0000256" key="8">
    <source>
        <dbReference type="ARBA" id="ARBA00047781"/>
    </source>
</evidence>
<protein>
    <recommendedName>
        <fullName evidence="9">CTP synthase</fullName>
        <ecNumber evidence="9">6.3.4.2</ecNumber>
    </recommendedName>
    <alternativeName>
        <fullName evidence="9">UTP--ammonia ligase</fullName>
    </alternativeName>
</protein>
<keyword evidence="7 9" id="KW-0665">Pyrimidine biosynthesis</keyword>
<feature type="domain" description="CTP synthase N-terminal" evidence="11">
    <location>
        <begin position="2"/>
        <end position="272"/>
    </location>
</feature>
<dbReference type="FunFam" id="3.40.50.300:FF:000305">
    <property type="entry name" value="CTP synthase"/>
    <property type="match status" value="1"/>
</dbReference>
<dbReference type="PANTHER" id="PTHR11550">
    <property type="entry name" value="CTP SYNTHASE"/>
    <property type="match status" value="1"/>
</dbReference>
<keyword evidence="3 9" id="KW-0436">Ligase</keyword>
<dbReference type="CDD" id="cd01746">
    <property type="entry name" value="GATase1_CTP_Synthase"/>
    <property type="match status" value="1"/>
</dbReference>
<reference evidence="12 13" key="1">
    <citation type="submission" date="2024-03" db="EMBL/GenBank/DDBJ databases">
        <authorList>
            <person name="Martinez-Hernandez J."/>
        </authorList>
    </citation>
    <scope>NUCLEOTIDE SEQUENCE [LARGE SCALE GENOMIC DNA]</scope>
</reference>
<dbReference type="InterPro" id="IPR029062">
    <property type="entry name" value="Class_I_gatase-like"/>
</dbReference>
<organism evidence="12 13">
    <name type="scientific">Lupinus luteus</name>
    <name type="common">European yellow lupine</name>
    <dbReference type="NCBI Taxonomy" id="3873"/>
    <lineage>
        <taxon>Eukaryota</taxon>
        <taxon>Viridiplantae</taxon>
        <taxon>Streptophyta</taxon>
        <taxon>Embryophyta</taxon>
        <taxon>Tracheophyta</taxon>
        <taxon>Spermatophyta</taxon>
        <taxon>Magnoliopsida</taxon>
        <taxon>eudicotyledons</taxon>
        <taxon>Gunneridae</taxon>
        <taxon>Pentapetalae</taxon>
        <taxon>rosids</taxon>
        <taxon>fabids</taxon>
        <taxon>Fabales</taxon>
        <taxon>Fabaceae</taxon>
        <taxon>Papilionoideae</taxon>
        <taxon>50 kb inversion clade</taxon>
        <taxon>genistoids sensu lato</taxon>
        <taxon>core genistoids</taxon>
        <taxon>Genisteae</taxon>
        <taxon>Lupinus</taxon>
    </lineage>
</organism>
<dbReference type="AlphaFoldDB" id="A0AAV1VTD2"/>
<dbReference type="SUPFAM" id="SSF52540">
    <property type="entry name" value="P-loop containing nucleoside triphosphate hydrolases"/>
    <property type="match status" value="1"/>
</dbReference>